<feature type="region of interest" description="Disordered" evidence="2">
    <location>
        <begin position="560"/>
        <end position="606"/>
    </location>
</feature>
<evidence type="ECO:0000256" key="1">
    <source>
        <dbReference type="PROSITE-ProRule" id="PRU00175"/>
    </source>
</evidence>
<dbReference type="SUPFAM" id="SSF57850">
    <property type="entry name" value="RING/U-box"/>
    <property type="match status" value="1"/>
</dbReference>
<dbReference type="Gene3D" id="3.30.40.10">
    <property type="entry name" value="Zinc/RING finger domain, C3HC4 (zinc finger)"/>
    <property type="match status" value="1"/>
</dbReference>
<keyword evidence="5" id="KW-1185">Reference proteome</keyword>
<dbReference type="PROSITE" id="PS50089">
    <property type="entry name" value="ZF_RING_2"/>
    <property type="match status" value="1"/>
</dbReference>
<dbReference type="SMART" id="SM00184">
    <property type="entry name" value="RING"/>
    <property type="match status" value="1"/>
</dbReference>
<feature type="domain" description="RING-type" evidence="3">
    <location>
        <begin position="871"/>
        <end position="955"/>
    </location>
</feature>
<dbReference type="VEuPathDB" id="TriTrypDB:Lsey_0138_0170"/>
<name>A0A0N1I4M4_LEPSE</name>
<sequence length="966" mass="99397">MSAFAKEFETTSQLPPSTPQQRMTPPTVLLPTTFAILPPQSAALSAALAATAAAPNGTPASSLSMPLLGHSIAASASPNVALAAGPGASSSMVFGAAPVYAAVDLGGCGGGSSPAVDVSNALNELNTSVSETASSGISAVAVVTACAGNRHPLQDREVHQSSKSSSSWRPIQLRPPSVSTPPEDTSPPEAAAAGGAAAAVLNFSPLRDPHQQPQHRPVPESPAKASGSQPSTADEDDLIPLTSTTSTYATRRSVSALDNSALETCDRAGGSGSRAHSCSSRSGSMLVQQRSTSAVAAALRLTTPTAYGHGAHSDLLWQRDGWLHAPGATTGGLLIASTPSPIPSASNTPPTTVSRACASQTFPFYPSRGTESVHTLCPTTSCVETALREEPSGGKGATCSRSQPQQRRCELYMPSGCTPPSHVDGHASETTAAAAAAIPSLRRHHAHAHVSLHTGSVMMTAAVTPNAGRKTPTSSLYIAPAMYLHADLTRNSTTSGGVAALDESSPYPLSMSDVQQRVGGSGRGAEGGESWPLSNAAATGTSNASCEGFDALGQLSGFSSPLASHGRTSAQQQQQQQQQQQHTLLADSCTRHSPYRPPLGNVPATTTATNAFSGNLTFLPIEVQPVPTFSPFFGSRSNRSTAGVLSVSATGNICPQTPAGDGNSFQEDSATSRVATTPQSEYPVCSLDEASSSSCCCPQSTATPPRVHTPWHPYAAPGLVTAILAAPEISCCSFTTTGTAAAIDGGEEETFRSVTASTDLHSASTYHSSACARSPTPWLQQADCGSCSSSNDKANACPARPSSSSHCRSMGYTNPAGGVKEDDEPQNRGTLGHAVGANFHLYSAALPSYRPTIQFQLSCTPVPLEDTESECVICFEGHPSAAKNDKVTAENNARGWCASDATAESTASSEMAARADFGGGVKPGSQLLMMPCNHCCHQNCLQRWLIQSTCCPICRRDLSQDATLSA</sequence>
<feature type="compositionally biased region" description="Low complexity" evidence="2">
    <location>
        <begin position="190"/>
        <end position="199"/>
    </location>
</feature>
<feature type="region of interest" description="Disordered" evidence="2">
    <location>
        <begin position="497"/>
        <end position="539"/>
    </location>
</feature>
<dbReference type="OMA" id="HCYHQNC"/>
<evidence type="ECO:0000313" key="4">
    <source>
        <dbReference type="EMBL" id="KPI86302.1"/>
    </source>
</evidence>
<dbReference type="Pfam" id="PF13639">
    <property type="entry name" value="zf-RING_2"/>
    <property type="match status" value="1"/>
</dbReference>
<feature type="region of interest" description="Disordered" evidence="2">
    <location>
        <begin position="1"/>
        <end position="25"/>
    </location>
</feature>
<feature type="compositionally biased region" description="Polar residues" evidence="2">
    <location>
        <begin position="663"/>
        <end position="677"/>
    </location>
</feature>
<feature type="region of interest" description="Disordered" evidence="2">
    <location>
        <begin position="151"/>
        <end position="239"/>
    </location>
</feature>
<gene>
    <name evidence="4" type="ORF">ABL78_4649</name>
</gene>
<dbReference type="InterPro" id="IPR013083">
    <property type="entry name" value="Znf_RING/FYVE/PHD"/>
</dbReference>
<dbReference type="OrthoDB" id="8062037at2759"/>
<dbReference type="InterPro" id="IPR001841">
    <property type="entry name" value="Znf_RING"/>
</dbReference>
<keyword evidence="1" id="KW-0863">Zinc-finger</keyword>
<dbReference type="GO" id="GO:0008270">
    <property type="term" value="F:zinc ion binding"/>
    <property type="evidence" value="ECO:0007669"/>
    <property type="project" value="UniProtKB-KW"/>
</dbReference>
<feature type="compositionally biased region" description="Polar residues" evidence="2">
    <location>
        <begin position="560"/>
        <end position="570"/>
    </location>
</feature>
<feature type="compositionally biased region" description="Low complexity" evidence="2">
    <location>
        <begin position="528"/>
        <end position="539"/>
    </location>
</feature>
<keyword evidence="1" id="KW-0479">Metal-binding</keyword>
<reference evidence="4 5" key="1">
    <citation type="journal article" date="2015" name="PLoS Pathog.">
        <title>Leptomonas seymouri: Adaptations to the Dixenous Life Cycle Analyzed by Genome Sequencing, Transcriptome Profiling and Co-infection with Leishmania donovani.</title>
        <authorList>
            <person name="Kraeva N."/>
            <person name="Butenko A."/>
            <person name="Hlavacova J."/>
            <person name="Kostygov A."/>
            <person name="Myskova J."/>
            <person name="Grybchuk D."/>
            <person name="Lestinova T."/>
            <person name="Votypka J."/>
            <person name="Volf P."/>
            <person name="Opperdoes F."/>
            <person name="Flegontov P."/>
            <person name="Lukes J."/>
            <person name="Yurchenko V."/>
        </authorList>
    </citation>
    <scope>NUCLEOTIDE SEQUENCE [LARGE SCALE GENOMIC DNA]</scope>
    <source>
        <strain evidence="4 5">ATCC 30220</strain>
    </source>
</reference>
<feature type="region of interest" description="Disordered" evidence="2">
    <location>
        <begin position="656"/>
        <end position="677"/>
    </location>
</feature>
<proteinExistence type="predicted"/>
<evidence type="ECO:0000256" key="2">
    <source>
        <dbReference type="SAM" id="MobiDB-lite"/>
    </source>
</evidence>
<dbReference type="AlphaFoldDB" id="A0A0N1I4M4"/>
<organism evidence="4 5">
    <name type="scientific">Leptomonas seymouri</name>
    <dbReference type="NCBI Taxonomy" id="5684"/>
    <lineage>
        <taxon>Eukaryota</taxon>
        <taxon>Discoba</taxon>
        <taxon>Euglenozoa</taxon>
        <taxon>Kinetoplastea</taxon>
        <taxon>Metakinetoplastina</taxon>
        <taxon>Trypanosomatida</taxon>
        <taxon>Trypanosomatidae</taxon>
        <taxon>Leishmaniinae</taxon>
        <taxon>Leptomonas</taxon>
    </lineage>
</organism>
<feature type="compositionally biased region" description="Polar residues" evidence="2">
    <location>
        <begin position="10"/>
        <end position="24"/>
    </location>
</feature>
<accession>A0A0N1I4M4</accession>
<comment type="caution">
    <text evidence="4">The sequence shown here is derived from an EMBL/GenBank/DDBJ whole genome shotgun (WGS) entry which is preliminary data.</text>
</comment>
<feature type="compositionally biased region" description="Low complexity" evidence="2">
    <location>
        <begin position="571"/>
        <end position="581"/>
    </location>
</feature>
<evidence type="ECO:0000313" key="5">
    <source>
        <dbReference type="Proteomes" id="UP000038009"/>
    </source>
</evidence>
<dbReference type="EMBL" id="LJSK01000138">
    <property type="protein sequence ID" value="KPI86302.1"/>
    <property type="molecule type" value="Genomic_DNA"/>
</dbReference>
<evidence type="ECO:0000259" key="3">
    <source>
        <dbReference type="PROSITE" id="PS50089"/>
    </source>
</evidence>
<protein>
    <recommendedName>
        <fullName evidence="3">RING-type domain-containing protein</fullName>
    </recommendedName>
</protein>
<keyword evidence="1" id="KW-0862">Zinc</keyword>
<dbReference type="Proteomes" id="UP000038009">
    <property type="component" value="Unassembled WGS sequence"/>
</dbReference>